<gene>
    <name evidence="1" type="ORF">AJ85_15390</name>
</gene>
<proteinExistence type="predicted"/>
<dbReference type="AlphaFoldDB" id="A0A4S4JWY6"/>
<name>A0A4S4JWY6_ALKAL</name>
<dbReference type="Proteomes" id="UP000297014">
    <property type="component" value="Unassembled WGS sequence"/>
</dbReference>
<comment type="caution">
    <text evidence="1">The sequence shown here is derived from an EMBL/GenBank/DDBJ whole genome shotgun (WGS) entry which is preliminary data.</text>
</comment>
<evidence type="ECO:0000313" key="2">
    <source>
        <dbReference type="Proteomes" id="UP000297014"/>
    </source>
</evidence>
<dbReference type="EMBL" id="JALP01000198">
    <property type="protein sequence ID" value="THG89756.1"/>
    <property type="molecule type" value="Genomic_DNA"/>
</dbReference>
<organism evidence="1 2">
    <name type="scientific">Alkalihalobacillus alcalophilus ATCC 27647 = CGMCC 1.3604</name>
    <dbReference type="NCBI Taxonomy" id="1218173"/>
    <lineage>
        <taxon>Bacteria</taxon>
        <taxon>Bacillati</taxon>
        <taxon>Bacillota</taxon>
        <taxon>Bacilli</taxon>
        <taxon>Bacillales</taxon>
        <taxon>Bacillaceae</taxon>
        <taxon>Alkalihalobacillus</taxon>
    </lineage>
</organism>
<evidence type="ECO:0000313" key="1">
    <source>
        <dbReference type="EMBL" id="THG89756.1"/>
    </source>
</evidence>
<accession>A0A4S4JWY6</accession>
<protein>
    <submittedName>
        <fullName evidence="1">Uncharacterized protein</fullName>
    </submittedName>
</protein>
<reference evidence="1 2" key="1">
    <citation type="submission" date="2014-01" db="EMBL/GenBank/DDBJ databases">
        <title>Draft genome sequencing of Bacillus alcalophilus CGMCC 1.3604.</title>
        <authorList>
            <person name="Yang J."/>
            <person name="Diao L."/>
            <person name="Yang S."/>
        </authorList>
    </citation>
    <scope>NUCLEOTIDE SEQUENCE [LARGE SCALE GENOMIC DNA]</scope>
    <source>
        <strain evidence="1 2">CGMCC 1.3604</strain>
    </source>
</reference>
<sequence>MKPGNRKTNLFVQKVLNPAKPNALKDEIKVKPSFHLD</sequence>